<dbReference type="Gene3D" id="3.40.720.10">
    <property type="entry name" value="Alkaline Phosphatase, subunit A"/>
    <property type="match status" value="1"/>
</dbReference>
<keyword evidence="5" id="KW-1185">Reference proteome</keyword>
<dbReference type="InterPro" id="IPR000917">
    <property type="entry name" value="Sulfatase_N"/>
</dbReference>
<dbReference type="EMBL" id="WJXZ01000002">
    <property type="protein sequence ID" value="MRS60895.1"/>
    <property type="molecule type" value="Genomic_DNA"/>
</dbReference>
<dbReference type="SMART" id="SM00567">
    <property type="entry name" value="EZ_HEAT"/>
    <property type="match status" value="1"/>
</dbReference>
<evidence type="ECO:0000256" key="2">
    <source>
        <dbReference type="ARBA" id="ARBA00022801"/>
    </source>
</evidence>
<feature type="domain" description="Sulfatase N-terminal" evidence="3">
    <location>
        <begin position="35"/>
        <end position="304"/>
    </location>
</feature>
<gene>
    <name evidence="4" type="ORF">GJJ30_06275</name>
</gene>
<dbReference type="Gene3D" id="1.25.10.10">
    <property type="entry name" value="Leucine-rich Repeat Variant"/>
    <property type="match status" value="1"/>
</dbReference>
<organism evidence="4 5">
    <name type="scientific">Larkinella terrae</name>
    <dbReference type="NCBI Taxonomy" id="2025311"/>
    <lineage>
        <taxon>Bacteria</taxon>
        <taxon>Pseudomonadati</taxon>
        <taxon>Bacteroidota</taxon>
        <taxon>Cytophagia</taxon>
        <taxon>Cytophagales</taxon>
        <taxon>Spirosomataceae</taxon>
        <taxon>Larkinella</taxon>
    </lineage>
</organism>
<evidence type="ECO:0000256" key="1">
    <source>
        <dbReference type="ARBA" id="ARBA00008779"/>
    </source>
</evidence>
<dbReference type="InterPro" id="IPR011989">
    <property type="entry name" value="ARM-like"/>
</dbReference>
<dbReference type="GO" id="GO:0016787">
    <property type="term" value="F:hydrolase activity"/>
    <property type="evidence" value="ECO:0007669"/>
    <property type="project" value="UniProtKB-KW"/>
</dbReference>
<evidence type="ECO:0000313" key="4">
    <source>
        <dbReference type="EMBL" id="MRS60895.1"/>
    </source>
</evidence>
<dbReference type="Pfam" id="PF00884">
    <property type="entry name" value="Sulfatase"/>
    <property type="match status" value="1"/>
</dbReference>
<keyword evidence="4" id="KW-0808">Transferase</keyword>
<dbReference type="InterPro" id="IPR052701">
    <property type="entry name" value="GAG_Ulvan_Degrading_Sulfatases"/>
</dbReference>
<dbReference type="InterPro" id="IPR024607">
    <property type="entry name" value="Sulfatase_CS"/>
</dbReference>
<dbReference type="Proteomes" id="UP000441754">
    <property type="component" value="Unassembled WGS sequence"/>
</dbReference>
<evidence type="ECO:0000313" key="5">
    <source>
        <dbReference type="Proteomes" id="UP000441754"/>
    </source>
</evidence>
<dbReference type="SUPFAM" id="SSF48371">
    <property type="entry name" value="ARM repeat"/>
    <property type="match status" value="1"/>
</dbReference>
<dbReference type="InterPro" id="IPR016024">
    <property type="entry name" value="ARM-type_fold"/>
</dbReference>
<reference evidence="4 5" key="1">
    <citation type="journal article" date="2018" name="Antonie Van Leeuwenhoek">
        <title>Larkinella terrae sp. nov., isolated from soil on Jeju Island, South Korea.</title>
        <authorList>
            <person name="Ten L.N."/>
            <person name="Jeon J."/>
            <person name="Park S.J."/>
            <person name="Park S."/>
            <person name="Lee S.Y."/>
            <person name="Kim M.K."/>
            <person name="Jung H.Y."/>
        </authorList>
    </citation>
    <scope>NUCLEOTIDE SEQUENCE [LARGE SCALE GENOMIC DNA]</scope>
    <source>
        <strain evidence="4 5">KCTC 52001</strain>
    </source>
</reference>
<dbReference type="SUPFAM" id="SSF53649">
    <property type="entry name" value="Alkaline phosphatase-like"/>
    <property type="match status" value="1"/>
</dbReference>
<dbReference type="InterPro" id="IPR017850">
    <property type="entry name" value="Alkaline_phosphatase_core_sf"/>
</dbReference>
<dbReference type="OrthoDB" id="9789742at2"/>
<dbReference type="PANTHER" id="PTHR43751">
    <property type="entry name" value="SULFATASE"/>
    <property type="match status" value="1"/>
</dbReference>
<sequence>MKRKLLKNLLARTVLCLTVLSIPVLVIAQTPVDRPNILWIVSEDNNTSLIGCYGNPYATTPNIDRFAKESILYKNAFSTAPVCAPSRNTLITGMYPPSLGTEHMRSTNPVPSFVKFFPKYLREAGYYTTNNAKKDYNTVEQPDAWNESSNAATYKNRQPGQPFFAVFNLNVSHESSLHQPAASLHHDPEKAPIPPYHPRTTEFKHDWAQYYDKVEEMDRQLGKLLTELREAGLADNTIVFYYADNGGVLGRSKRFMYESGLHVPLVVHLPKKYAHLAKAKPSSQTDQLVTFLDFAPTILSLVGIKIPDYMQGQAFLGTQQKPERQYAYGFRGRMDEAIDLSRSVRDKKFRYIRNYLPHRIYGQHLDYLWRAPSIPSWEAEFKAGRLNETQARFWIPKPAEELYDAIADPDNIHNLATDPRYAKELTRLRNANEQWLRQSQDVGFIPETLLARIAEKTPLYDYARSGKYNRNRVIETATLASSRQPGDGRELIDRLADPDPIVRYWAATGCTVLKLVPAKTALQQRLQDDEETVQVAAAEALYQLGETAEAVAALQKALSSSSRPVRLQALNALLAIGPDAAPAREAARALIPKNPSPNAVNEAYDVRAAQNLVEVLEK</sequence>
<name>A0A7K0EGK3_9BACT</name>
<dbReference type="InterPro" id="IPR004155">
    <property type="entry name" value="PBS_lyase_HEAT"/>
</dbReference>
<protein>
    <submittedName>
        <fullName evidence="4">Sulfatase-like hydrolase/transferase</fullName>
    </submittedName>
</protein>
<proteinExistence type="inferred from homology"/>
<dbReference type="PROSITE" id="PS00523">
    <property type="entry name" value="SULFATASE_1"/>
    <property type="match status" value="1"/>
</dbReference>
<dbReference type="CDD" id="cd16027">
    <property type="entry name" value="SGSH"/>
    <property type="match status" value="1"/>
</dbReference>
<keyword evidence="2 4" id="KW-0378">Hydrolase</keyword>
<dbReference type="Pfam" id="PF13646">
    <property type="entry name" value="HEAT_2"/>
    <property type="match status" value="1"/>
</dbReference>
<dbReference type="AlphaFoldDB" id="A0A7K0EGK3"/>
<dbReference type="GO" id="GO:0016740">
    <property type="term" value="F:transferase activity"/>
    <property type="evidence" value="ECO:0007669"/>
    <property type="project" value="UniProtKB-KW"/>
</dbReference>
<evidence type="ECO:0000259" key="3">
    <source>
        <dbReference type="Pfam" id="PF00884"/>
    </source>
</evidence>
<dbReference type="RefSeq" id="WP_154174289.1">
    <property type="nucleotide sequence ID" value="NZ_WJXZ01000002.1"/>
</dbReference>
<dbReference type="PANTHER" id="PTHR43751:SF1">
    <property type="entry name" value="SULFATASE ATSG-RELATED"/>
    <property type="match status" value="1"/>
</dbReference>
<comment type="similarity">
    <text evidence="1">Belongs to the sulfatase family.</text>
</comment>
<comment type="caution">
    <text evidence="4">The sequence shown here is derived from an EMBL/GenBank/DDBJ whole genome shotgun (WGS) entry which is preliminary data.</text>
</comment>
<accession>A0A7K0EGK3</accession>